<evidence type="ECO:0000313" key="1">
    <source>
        <dbReference type="EMBL" id="CAG8770231.1"/>
    </source>
</evidence>
<feature type="non-terminal residue" evidence="1">
    <location>
        <position position="1"/>
    </location>
</feature>
<organism evidence="1 2">
    <name type="scientific">Cetraspora pellucida</name>
    <dbReference type="NCBI Taxonomy" id="1433469"/>
    <lineage>
        <taxon>Eukaryota</taxon>
        <taxon>Fungi</taxon>
        <taxon>Fungi incertae sedis</taxon>
        <taxon>Mucoromycota</taxon>
        <taxon>Glomeromycotina</taxon>
        <taxon>Glomeromycetes</taxon>
        <taxon>Diversisporales</taxon>
        <taxon>Gigasporaceae</taxon>
        <taxon>Cetraspora</taxon>
    </lineage>
</organism>
<comment type="caution">
    <text evidence="1">The sequence shown here is derived from an EMBL/GenBank/DDBJ whole genome shotgun (WGS) entry which is preliminary data.</text>
</comment>
<protein>
    <submittedName>
        <fullName evidence="1">6349_t:CDS:1</fullName>
    </submittedName>
</protein>
<dbReference type="Proteomes" id="UP000789366">
    <property type="component" value="Unassembled WGS sequence"/>
</dbReference>
<evidence type="ECO:0000313" key="2">
    <source>
        <dbReference type="Proteomes" id="UP000789366"/>
    </source>
</evidence>
<feature type="non-terminal residue" evidence="1">
    <location>
        <position position="114"/>
    </location>
</feature>
<proteinExistence type="predicted"/>
<keyword evidence="2" id="KW-1185">Reference proteome</keyword>
<dbReference type="EMBL" id="CAJVPW010053559">
    <property type="protein sequence ID" value="CAG8770231.1"/>
    <property type="molecule type" value="Genomic_DNA"/>
</dbReference>
<accession>A0ACA9QZC1</accession>
<name>A0ACA9QZC1_9GLOM</name>
<reference evidence="1" key="1">
    <citation type="submission" date="2021-06" db="EMBL/GenBank/DDBJ databases">
        <authorList>
            <person name="Kallberg Y."/>
            <person name="Tangrot J."/>
            <person name="Rosling A."/>
        </authorList>
    </citation>
    <scope>NUCLEOTIDE SEQUENCE</scope>
    <source>
        <strain evidence="1">28 12/20/2015</strain>
    </source>
</reference>
<gene>
    <name evidence="1" type="ORF">SPELUC_LOCUS15732</name>
</gene>
<sequence length="114" mass="13526">GQGEIYDLANLPLRSHNKYRSQIQEIQNVPTILEQNHAIRRYEISSKTSILFNLRSTSFPETFPVDIMHLFYENIAGYMLAYWMRSFFTNNDQNNGEYILSKETWNKIRSKIES</sequence>